<feature type="region of interest" description="Disordered" evidence="1">
    <location>
        <begin position="196"/>
        <end position="219"/>
    </location>
</feature>
<reference evidence="2 3" key="1">
    <citation type="journal article" date="2018" name="PLoS Genet.">
        <title>Population sequencing reveals clonal diversity and ancestral inbreeding in the grapevine cultivar Chardonnay.</title>
        <authorList>
            <person name="Roach M.J."/>
            <person name="Johnson D.L."/>
            <person name="Bohlmann J."/>
            <person name="van Vuuren H.J."/>
            <person name="Jones S.J."/>
            <person name="Pretorius I.S."/>
            <person name="Schmidt S.A."/>
            <person name="Borneman A.R."/>
        </authorList>
    </citation>
    <scope>NUCLEOTIDE SEQUENCE [LARGE SCALE GENOMIC DNA]</scope>
    <source>
        <strain evidence="3">cv. Chardonnay</strain>
        <tissue evidence="2">Leaf</tissue>
    </source>
</reference>
<dbReference type="PANTHER" id="PTHR46890:SF50">
    <property type="entry name" value="RNA-DIRECTED DNA POLYMERASE, EUKARYOTA, REVERSE TRANSCRIPTASE ZINC-BINDING DOMAIN PROTEIN-RELATED"/>
    <property type="match status" value="1"/>
</dbReference>
<sequence length="844" mass="94815">MEKKRGISSWVRLRLESLGFFVEGLNHCIKDKKEGKWGRVVDAKRKSFSIFIPKGGGNKGGWVTMAEKIQQMEGAMGRKANKRRRGPGEIGEINGKLLGLKGNLGLARLEKNRVLLEFDALEEARRVLSSGKRRVKKGSLGQNCRTPNLAVEPDDLRRVEDECGGFVAIDPQTEKLGDLQWARILLRPKLRKELVDGGEASGRKSGEVRGEAVSSTGLRVEEESGSARLETLTLSVEVNGSVNFLKTEPFDAWETEDFRKQQLKVSYLETDRALEEEALRYGSVSYSRGKRVLGVSYLNSLSFDRALEGEFYDRSEIIGEEFRSENTMWLTAEEGPNEDGNGYWVFEEDNRINDKARGAEGDSGMLETQVVRNENEEKWKESSLAKFIHFLGYPTEGLEKEILSFLIKIRKRRERIHSKELLERSKFERELKRLECSVNYEGGNKQKCLSQGKGSQIVETKIQPMSEGVVRSLGSGLESSGCGGDCGRFRNVEDEVVWVFTGVYGPFTKVERECLWEEFGAIRGLRKDPWEGGGGGVHLEWGPNNQSWARLDRFLLSTDHFPVLLVGGGIRRGPSPSGFENMWLKVEGFKDLIRSWWRGMEVRGSASFRLVVKMKGTKQNLKKDEVHLALMEMNGDKAPGPDDFIVAFWQRCWDFAKEEIMEVFKEFHDHGSFPKSLNNTFLVLIPKKGGVEDLGDFRPISLLGGLYKLLAKVLANRLKKVVGKVVSPAQNAFVMGRQILDASLIANEASKEHLTHSNWILFWFEVASGLRINLAKSEIIPIGEVDEVEELAVELGCRVGSLPSQYLGLPLGALSRAISVWDGVEKGLEIHPVVYFLDGLEGEK</sequence>
<proteinExistence type="predicted"/>
<gene>
    <name evidence="2" type="primary">YTX2_156</name>
    <name evidence="2" type="ORF">CK203_102843</name>
</gene>
<dbReference type="Proteomes" id="UP000288805">
    <property type="component" value="Unassembled WGS sequence"/>
</dbReference>
<comment type="caution">
    <text evidence="2">The sequence shown here is derived from an EMBL/GenBank/DDBJ whole genome shotgun (WGS) entry which is preliminary data.</text>
</comment>
<feature type="compositionally biased region" description="Basic and acidic residues" evidence="1">
    <location>
        <begin position="196"/>
        <end position="210"/>
    </location>
</feature>
<accession>A0A438D0C2</accession>
<dbReference type="AlphaFoldDB" id="A0A438D0C2"/>
<name>A0A438D0C2_VITVI</name>
<organism evidence="2 3">
    <name type="scientific">Vitis vinifera</name>
    <name type="common">Grape</name>
    <dbReference type="NCBI Taxonomy" id="29760"/>
    <lineage>
        <taxon>Eukaryota</taxon>
        <taxon>Viridiplantae</taxon>
        <taxon>Streptophyta</taxon>
        <taxon>Embryophyta</taxon>
        <taxon>Tracheophyta</taxon>
        <taxon>Spermatophyta</taxon>
        <taxon>Magnoliopsida</taxon>
        <taxon>eudicotyledons</taxon>
        <taxon>Gunneridae</taxon>
        <taxon>Pentapetalae</taxon>
        <taxon>rosids</taxon>
        <taxon>Vitales</taxon>
        <taxon>Vitaceae</taxon>
        <taxon>Viteae</taxon>
        <taxon>Vitis</taxon>
    </lineage>
</organism>
<evidence type="ECO:0000313" key="2">
    <source>
        <dbReference type="EMBL" id="RVW28918.1"/>
    </source>
</evidence>
<evidence type="ECO:0000256" key="1">
    <source>
        <dbReference type="SAM" id="MobiDB-lite"/>
    </source>
</evidence>
<dbReference type="EMBL" id="QGNW01001871">
    <property type="protein sequence ID" value="RVW28918.1"/>
    <property type="molecule type" value="Genomic_DNA"/>
</dbReference>
<evidence type="ECO:0000313" key="3">
    <source>
        <dbReference type="Proteomes" id="UP000288805"/>
    </source>
</evidence>
<dbReference type="InterPro" id="IPR052343">
    <property type="entry name" value="Retrotransposon-Effector_Assoc"/>
</dbReference>
<dbReference type="PANTHER" id="PTHR46890">
    <property type="entry name" value="NON-LTR RETROLELEMENT REVERSE TRANSCRIPTASE-LIKE PROTEIN-RELATED"/>
    <property type="match status" value="1"/>
</dbReference>
<protein>
    <submittedName>
        <fullName evidence="2">Transposon TX1 uncharacterized 149 kDa protein</fullName>
    </submittedName>
</protein>